<evidence type="ECO:0000313" key="2">
    <source>
        <dbReference type="EMBL" id="ROO25174.1"/>
    </source>
</evidence>
<keyword evidence="1" id="KW-0472">Membrane</keyword>
<accession>A0A423PHZ1</accession>
<keyword evidence="1" id="KW-1133">Transmembrane helix</keyword>
<reference evidence="2 3" key="1">
    <citation type="submission" date="2013-10" db="EMBL/GenBank/DDBJ databases">
        <title>Salinisphaera japonica YTM-1 Genome Sequencing.</title>
        <authorList>
            <person name="Lai Q."/>
            <person name="Li C."/>
            <person name="Shao Z."/>
        </authorList>
    </citation>
    <scope>NUCLEOTIDE SEQUENCE [LARGE SCALE GENOMIC DNA]</scope>
    <source>
        <strain evidence="2 3">YTM-1</strain>
    </source>
</reference>
<dbReference type="Proteomes" id="UP000285310">
    <property type="component" value="Unassembled WGS sequence"/>
</dbReference>
<keyword evidence="3" id="KW-1185">Reference proteome</keyword>
<comment type="caution">
    <text evidence="2">The sequence shown here is derived from an EMBL/GenBank/DDBJ whole genome shotgun (WGS) entry which is preliminary data.</text>
</comment>
<protein>
    <submittedName>
        <fullName evidence="2">Cytochrome O ubiquinol oxidase</fullName>
    </submittedName>
</protein>
<organism evidence="2 3">
    <name type="scientific">Salinisphaera japonica YTM-1</name>
    <dbReference type="NCBI Taxonomy" id="1209778"/>
    <lineage>
        <taxon>Bacteria</taxon>
        <taxon>Pseudomonadati</taxon>
        <taxon>Pseudomonadota</taxon>
        <taxon>Gammaproteobacteria</taxon>
        <taxon>Salinisphaerales</taxon>
        <taxon>Salinisphaeraceae</taxon>
        <taxon>Salinisphaera</taxon>
    </lineage>
</organism>
<proteinExistence type="predicted"/>
<keyword evidence="1" id="KW-0812">Transmembrane</keyword>
<name>A0A423PHZ1_9GAMM</name>
<gene>
    <name evidence="2" type="ORF">SAJA_13415</name>
</gene>
<evidence type="ECO:0000256" key="1">
    <source>
        <dbReference type="SAM" id="Phobius"/>
    </source>
</evidence>
<evidence type="ECO:0000313" key="3">
    <source>
        <dbReference type="Proteomes" id="UP000285310"/>
    </source>
</evidence>
<dbReference type="InParanoid" id="A0A423PHZ1"/>
<dbReference type="AlphaFoldDB" id="A0A423PHZ1"/>
<dbReference type="RefSeq" id="WP_221180244.1">
    <property type="nucleotide sequence ID" value="NZ_AYKG01000054.1"/>
</dbReference>
<feature type="transmembrane region" description="Helical" evidence="1">
    <location>
        <begin position="48"/>
        <end position="70"/>
    </location>
</feature>
<feature type="transmembrane region" description="Helical" evidence="1">
    <location>
        <begin position="20"/>
        <end position="41"/>
    </location>
</feature>
<sequence length="115" mass="12853">MSAHEYDPLDHPEVRSASMFKYGLAFFIGMALMVVACVITLDDGMSQLATLIWIGILALIAVCAQLYLLFKLDLSKTMIWHTVSAVATIPLFFIAIVLTMWMFHHLEMRTMLGAG</sequence>
<feature type="transmembrane region" description="Helical" evidence="1">
    <location>
        <begin position="82"/>
        <end position="103"/>
    </location>
</feature>
<dbReference type="EMBL" id="AYKG01000054">
    <property type="protein sequence ID" value="ROO25174.1"/>
    <property type="molecule type" value="Genomic_DNA"/>
</dbReference>